<evidence type="ECO:0000313" key="3">
    <source>
        <dbReference type="Proteomes" id="UP000054988"/>
    </source>
</evidence>
<organism evidence="2 3">
    <name type="scientific">Moniliophthora roreri</name>
    <name type="common">Frosty pod rot fungus</name>
    <name type="synonym">Monilia roreri</name>
    <dbReference type="NCBI Taxonomy" id="221103"/>
    <lineage>
        <taxon>Eukaryota</taxon>
        <taxon>Fungi</taxon>
        <taxon>Dikarya</taxon>
        <taxon>Basidiomycota</taxon>
        <taxon>Agaricomycotina</taxon>
        <taxon>Agaricomycetes</taxon>
        <taxon>Agaricomycetidae</taxon>
        <taxon>Agaricales</taxon>
        <taxon>Marasmiineae</taxon>
        <taxon>Marasmiaceae</taxon>
        <taxon>Moniliophthora</taxon>
    </lineage>
</organism>
<dbReference type="PRINTS" id="PR01217">
    <property type="entry name" value="PRICHEXTENSN"/>
</dbReference>
<protein>
    <submittedName>
        <fullName evidence="2">Uncharacterized protein</fullName>
    </submittedName>
</protein>
<feature type="region of interest" description="Disordered" evidence="1">
    <location>
        <begin position="1"/>
        <end position="145"/>
    </location>
</feature>
<reference evidence="2 3" key="1">
    <citation type="submission" date="2015-12" db="EMBL/GenBank/DDBJ databases">
        <title>Draft genome sequence of Moniliophthora roreri, the causal agent of frosty pod rot of cacao.</title>
        <authorList>
            <person name="Aime M.C."/>
            <person name="Diaz-Valderrama J.R."/>
            <person name="Kijpornyongpan T."/>
            <person name="Phillips-Mora W."/>
        </authorList>
    </citation>
    <scope>NUCLEOTIDE SEQUENCE [LARGE SCALE GENOMIC DNA]</scope>
    <source>
        <strain evidence="2 3">MCA 2952</strain>
    </source>
</reference>
<feature type="compositionally biased region" description="Polar residues" evidence="1">
    <location>
        <begin position="14"/>
        <end position="29"/>
    </location>
</feature>
<dbReference type="EMBL" id="LATX01001069">
    <property type="protein sequence ID" value="KTB43814.1"/>
    <property type="molecule type" value="Genomic_DNA"/>
</dbReference>
<name>A0A0W0G5H7_MONRR</name>
<proteinExistence type="predicted"/>
<feature type="compositionally biased region" description="Pro residues" evidence="1">
    <location>
        <begin position="102"/>
        <end position="122"/>
    </location>
</feature>
<evidence type="ECO:0000313" key="2">
    <source>
        <dbReference type="EMBL" id="KTB43814.1"/>
    </source>
</evidence>
<evidence type="ECO:0000256" key="1">
    <source>
        <dbReference type="SAM" id="MobiDB-lite"/>
    </source>
</evidence>
<accession>A0A0W0G5H7</accession>
<comment type="caution">
    <text evidence="2">The sequence shown here is derived from an EMBL/GenBank/DDBJ whole genome shotgun (WGS) entry which is preliminary data.</text>
</comment>
<dbReference type="Proteomes" id="UP000054988">
    <property type="component" value="Unassembled WGS sequence"/>
</dbReference>
<feature type="compositionally biased region" description="Polar residues" evidence="1">
    <location>
        <begin position="52"/>
        <end position="71"/>
    </location>
</feature>
<dbReference type="AlphaFoldDB" id="A0A0W0G5H7"/>
<gene>
    <name evidence="2" type="ORF">WG66_3611</name>
</gene>
<feature type="compositionally biased region" description="Pro residues" evidence="1">
    <location>
        <begin position="37"/>
        <end position="47"/>
    </location>
</feature>
<sequence>MSSSRTPDPHQLHHSPSTVSILTTSTDPNHLQVPSHDNPPTPPPINIPPCLQNPSPEISDSGLNSAQMLRTSPSPPKNNSPEPLHLPPVFLTKSLPTMTPSLPEPPEIGPPPRTPGTPPPGLSTPSPLNPQSENNADAKTTEPKS</sequence>